<gene>
    <name evidence="3" type="ORF">AURDEDRAFT_178304</name>
</gene>
<name>J0WJZ4_AURST</name>
<organism evidence="3 4">
    <name type="scientific">Auricularia subglabra (strain TFB-10046 / SS5)</name>
    <name type="common">White-rot fungus</name>
    <name type="synonym">Auricularia delicata (strain TFB10046)</name>
    <dbReference type="NCBI Taxonomy" id="717982"/>
    <lineage>
        <taxon>Eukaryota</taxon>
        <taxon>Fungi</taxon>
        <taxon>Dikarya</taxon>
        <taxon>Basidiomycota</taxon>
        <taxon>Agaricomycotina</taxon>
        <taxon>Agaricomycetes</taxon>
        <taxon>Auriculariales</taxon>
        <taxon>Auriculariaceae</taxon>
        <taxon>Auricularia</taxon>
    </lineage>
</organism>
<feature type="transmembrane region" description="Helical" evidence="2">
    <location>
        <begin position="97"/>
        <end position="119"/>
    </location>
</feature>
<keyword evidence="2" id="KW-0472">Membrane</keyword>
<dbReference type="eggNOG" id="ENOG502QU1V">
    <property type="taxonomic scope" value="Eukaryota"/>
</dbReference>
<dbReference type="EMBL" id="JH688811">
    <property type="protein sequence ID" value="EJD32603.1"/>
    <property type="molecule type" value="Genomic_DNA"/>
</dbReference>
<protein>
    <submittedName>
        <fullName evidence="3">Uncharacterized protein</fullName>
    </submittedName>
</protein>
<keyword evidence="2" id="KW-0812">Transmembrane</keyword>
<accession>J0WJZ4</accession>
<dbReference type="Proteomes" id="UP000006514">
    <property type="component" value="Unassembled WGS sequence"/>
</dbReference>
<dbReference type="KEGG" id="adl:AURDEDRAFT_178304"/>
<dbReference type="InParanoid" id="J0WJZ4"/>
<dbReference type="AlphaFoldDB" id="J0WJZ4"/>
<proteinExistence type="predicted"/>
<evidence type="ECO:0000313" key="4">
    <source>
        <dbReference type="Proteomes" id="UP000006514"/>
    </source>
</evidence>
<evidence type="ECO:0000256" key="1">
    <source>
        <dbReference type="SAM" id="MobiDB-lite"/>
    </source>
</evidence>
<keyword evidence="2" id="KW-1133">Transmembrane helix</keyword>
<keyword evidence="4" id="KW-1185">Reference proteome</keyword>
<feature type="region of interest" description="Disordered" evidence="1">
    <location>
        <begin position="374"/>
        <end position="396"/>
    </location>
</feature>
<evidence type="ECO:0000313" key="3">
    <source>
        <dbReference type="EMBL" id="EJD32603.1"/>
    </source>
</evidence>
<evidence type="ECO:0000256" key="2">
    <source>
        <dbReference type="SAM" id="Phobius"/>
    </source>
</evidence>
<feature type="compositionally biased region" description="Low complexity" evidence="1">
    <location>
        <begin position="374"/>
        <end position="385"/>
    </location>
</feature>
<reference evidence="4" key="1">
    <citation type="journal article" date="2012" name="Science">
        <title>The Paleozoic origin of enzymatic lignin decomposition reconstructed from 31 fungal genomes.</title>
        <authorList>
            <person name="Floudas D."/>
            <person name="Binder M."/>
            <person name="Riley R."/>
            <person name="Barry K."/>
            <person name="Blanchette R.A."/>
            <person name="Henrissat B."/>
            <person name="Martinez A.T."/>
            <person name="Otillar R."/>
            <person name="Spatafora J.W."/>
            <person name="Yadav J.S."/>
            <person name="Aerts A."/>
            <person name="Benoit I."/>
            <person name="Boyd A."/>
            <person name="Carlson A."/>
            <person name="Copeland A."/>
            <person name="Coutinho P.M."/>
            <person name="de Vries R.P."/>
            <person name="Ferreira P."/>
            <person name="Findley K."/>
            <person name="Foster B."/>
            <person name="Gaskell J."/>
            <person name="Glotzer D."/>
            <person name="Gorecki P."/>
            <person name="Heitman J."/>
            <person name="Hesse C."/>
            <person name="Hori C."/>
            <person name="Igarashi K."/>
            <person name="Jurgens J.A."/>
            <person name="Kallen N."/>
            <person name="Kersten P."/>
            <person name="Kohler A."/>
            <person name="Kuees U."/>
            <person name="Kumar T.K.A."/>
            <person name="Kuo A."/>
            <person name="LaButti K."/>
            <person name="Larrondo L.F."/>
            <person name="Lindquist E."/>
            <person name="Ling A."/>
            <person name="Lombard V."/>
            <person name="Lucas S."/>
            <person name="Lundell T."/>
            <person name="Martin R."/>
            <person name="McLaughlin D.J."/>
            <person name="Morgenstern I."/>
            <person name="Morin E."/>
            <person name="Murat C."/>
            <person name="Nagy L.G."/>
            <person name="Nolan M."/>
            <person name="Ohm R.A."/>
            <person name="Patyshakuliyeva A."/>
            <person name="Rokas A."/>
            <person name="Ruiz-Duenas F.J."/>
            <person name="Sabat G."/>
            <person name="Salamov A."/>
            <person name="Samejima M."/>
            <person name="Schmutz J."/>
            <person name="Slot J.C."/>
            <person name="St John F."/>
            <person name="Stenlid J."/>
            <person name="Sun H."/>
            <person name="Sun S."/>
            <person name="Syed K."/>
            <person name="Tsang A."/>
            <person name="Wiebenga A."/>
            <person name="Young D."/>
            <person name="Pisabarro A."/>
            <person name="Eastwood D.C."/>
            <person name="Martin F."/>
            <person name="Cullen D."/>
            <person name="Grigoriev I.V."/>
            <person name="Hibbett D.S."/>
        </authorList>
    </citation>
    <scope>NUCLEOTIDE SEQUENCE [LARGE SCALE GENOMIC DNA]</scope>
    <source>
        <strain evidence="4">TFB10046</strain>
    </source>
</reference>
<sequence>MPPAPASSKSKKRKRENEGEFVVDYYYVKRPNYVFPSWFPNNPSWPSALFDVDDTEERMKRLAGERVAPVRYTKQGYLYRTPRAELFANDNKADMMMAVWLVIRPFVLLVMVLLSIMHLPGLSRDEWRKLLKVTCNDAMCDKFVAELRLEAPSAPQTESEQPEGELEERTVQASDFDLDGDDHLGPEIFGSSIPESFRQQVVAASTHGQRAGSSEDVAMALDRASGEGALDSEDEDDEDDLGFGVHAHYFAGQPDEGEQQPRPENERYRVEPADWHARDDAGFTFYVENSDGVMCRTSPTSRAFVAVRRRLECWFDYEKNRKLFFSSSLRDVGLSNPDLQGERLLAHPPAGEEAGLRWKDSGNDVLDAPSRRIWPSRSSPATQPVAPAPAVPAPSTARPFPWVPEAPRLKIGHKILELAASAVSFDSHPLPPLTSALPNPIRAYVVWELQEMDFRSALYTADYVIRQAHGQTTDPHVRESQLRQCWGGGDLKPNELFPSPFSSTARTPEKLDALKALFRFMADWPRSEDFLKVPESPWTVENMDDLAAMVWRCYAQTHFDYLRSYAPAPYIRPPLPWA</sequence>